<sequence length="85" mass="9285">MKPGTIVELHDGRRGTVVYHGLDGYGIQWGEIEVDVEAILQGNPVFGTEAPQQPWDWEAEAMLREKSQSAGIECVGGDYVIVSTP</sequence>
<dbReference type="AlphaFoldDB" id="A0A0F9E4Z1"/>
<gene>
    <name evidence="1" type="ORF">LCGC14_2118570</name>
</gene>
<proteinExistence type="predicted"/>
<protein>
    <submittedName>
        <fullName evidence="1">Uncharacterized protein</fullName>
    </submittedName>
</protein>
<name>A0A0F9E4Z1_9ZZZZ</name>
<accession>A0A0F9E4Z1</accession>
<organism evidence="1">
    <name type="scientific">marine sediment metagenome</name>
    <dbReference type="NCBI Taxonomy" id="412755"/>
    <lineage>
        <taxon>unclassified sequences</taxon>
        <taxon>metagenomes</taxon>
        <taxon>ecological metagenomes</taxon>
    </lineage>
</organism>
<reference evidence="1" key="1">
    <citation type="journal article" date="2015" name="Nature">
        <title>Complex archaea that bridge the gap between prokaryotes and eukaryotes.</title>
        <authorList>
            <person name="Spang A."/>
            <person name="Saw J.H."/>
            <person name="Jorgensen S.L."/>
            <person name="Zaremba-Niedzwiedzka K."/>
            <person name="Martijn J."/>
            <person name="Lind A.E."/>
            <person name="van Eijk R."/>
            <person name="Schleper C."/>
            <person name="Guy L."/>
            <person name="Ettema T.J."/>
        </authorList>
    </citation>
    <scope>NUCLEOTIDE SEQUENCE</scope>
</reference>
<dbReference type="EMBL" id="LAZR01026331">
    <property type="protein sequence ID" value="KKL69073.1"/>
    <property type="molecule type" value="Genomic_DNA"/>
</dbReference>
<comment type="caution">
    <text evidence="1">The sequence shown here is derived from an EMBL/GenBank/DDBJ whole genome shotgun (WGS) entry which is preliminary data.</text>
</comment>
<evidence type="ECO:0000313" key="1">
    <source>
        <dbReference type="EMBL" id="KKL69073.1"/>
    </source>
</evidence>